<dbReference type="PANTHER" id="PTHR38454">
    <property type="entry name" value="INTEGRAL MEMBRANE PROTEIN-RELATED"/>
    <property type="match status" value="1"/>
</dbReference>
<dbReference type="AlphaFoldDB" id="A0A1H0F760"/>
<feature type="transmembrane region" description="Helical" evidence="1">
    <location>
        <begin position="835"/>
        <end position="855"/>
    </location>
</feature>
<keyword evidence="4" id="KW-1185">Reference proteome</keyword>
<keyword evidence="1" id="KW-0812">Transmembrane</keyword>
<feature type="transmembrane region" description="Helical" evidence="1">
    <location>
        <begin position="530"/>
        <end position="546"/>
    </location>
</feature>
<feature type="transmembrane region" description="Helical" evidence="1">
    <location>
        <begin position="7"/>
        <end position="26"/>
    </location>
</feature>
<feature type="transmembrane region" description="Helical" evidence="1">
    <location>
        <begin position="225"/>
        <end position="244"/>
    </location>
</feature>
<sequence>MKLIKQWLPDVLAVVFFAVLAFAYFYPADVQDRVLSQGDVSAGMGMGEEASQYYQKTGERTRWTNSLFSGMPTYQISPSYDSTDLLSKVENAYHLWLPDNVWYLFVYLLGFYILLRAFDFRQQLAALGSVLWAFSTYFLIIIAAGHLWKVMALAYLPPMIGGIVLAFRKKYLWGLLVTALFGALEIHANHVQMTYYYLFVILLMVLAFIVDAVMKKEYAHIGKALGVCIVGGLLGVMVNASNLYHTWQYSKETMRGKSELVKKNTSNQTDSGLERSYITDYSYGIGETWTLLVPNTKGGTSMHLLFEDDAAKKAIKDMSVNVGNGQVMKASQVFDYLSQQGLYFTQYWEENLEEGANGTMGPVYVGAFVLMLAVLCLLICYRNPLTWGLLAATLLSIMLAWGKNFMGLTDLFIDYMPMYAKFRAVESILVIAEFTIPLMAMLALKELVISEKPQTSDIRPRNLNPQILIAFALTGGIALLFAVAPTMFFDFYTDAEANIFHQILPPPADADALLEALSEARQAVFTADCWRSFFIIVLGTLVLLLYRAKKLKTWMMAALLLVICLVDLWQVNRRYLNPNDKKQFMKKVERQQIRPLTEADQRIMDDPTLYYRVLNLAPNVFNENETSYYHKSVGGYHAAKLRRYQELIEHYISSQTNAVKESIQSFYGDLTQVNGDSIWNVLNMLNTKYFLLAQQNIEVQNPYAYGNAWFVDKVKYVDNANQELDALGQTDLRHEAVADKQFQQVLGEAVPQDSTSTVELTAYEPNQLTYSVESKKGGVLVFSEIYYPGWTATVDGEEVELGRVNYVLRAMPVTAGHHEVVLSFFPKSLDTTETLAYVALTLILLCVAALIVLQIRRKPKA</sequence>
<feature type="transmembrane region" description="Helical" evidence="1">
    <location>
        <begin position="553"/>
        <end position="571"/>
    </location>
</feature>
<dbReference type="InterPro" id="IPR018580">
    <property type="entry name" value="Uncharacterised_YfhO"/>
</dbReference>
<accession>A0A1G7S7W2</accession>
<evidence type="ECO:0000313" key="2">
    <source>
        <dbReference type="EMBL" id="SDG19073.1"/>
    </source>
</evidence>
<dbReference type="Pfam" id="PF09586">
    <property type="entry name" value="YfhO"/>
    <property type="match status" value="1"/>
</dbReference>
<feature type="transmembrane region" description="Helical" evidence="1">
    <location>
        <begin position="422"/>
        <end position="444"/>
    </location>
</feature>
<dbReference type="Proteomes" id="UP000199134">
    <property type="component" value="Unassembled WGS sequence"/>
</dbReference>
<reference evidence="3 4" key="2">
    <citation type="submission" date="2016-10" db="EMBL/GenBank/DDBJ databases">
        <authorList>
            <person name="Varghese N."/>
            <person name="Submissions S."/>
        </authorList>
    </citation>
    <scope>NUCLEOTIDE SEQUENCE</scope>
    <source>
        <strain evidence="3">BP1-145</strain>
        <strain evidence="4">BP1-148</strain>
    </source>
</reference>
<feature type="transmembrane region" description="Helical" evidence="1">
    <location>
        <begin position="125"/>
        <end position="144"/>
    </location>
</feature>
<gene>
    <name evidence="3" type="ORF">SAMN04487900_10526</name>
    <name evidence="2" type="ORF">SAMN04487901_101222</name>
</gene>
<dbReference type="STRING" id="645274.SAMN04487901_101222"/>
<feature type="transmembrane region" description="Helical" evidence="1">
    <location>
        <begin position="361"/>
        <end position="380"/>
    </location>
</feature>
<organism evidence="3 5">
    <name type="scientific">Prevotella communis</name>
    <dbReference type="NCBI Taxonomy" id="2913614"/>
    <lineage>
        <taxon>Bacteria</taxon>
        <taxon>Pseudomonadati</taxon>
        <taxon>Bacteroidota</taxon>
        <taxon>Bacteroidia</taxon>
        <taxon>Bacteroidales</taxon>
        <taxon>Prevotellaceae</taxon>
        <taxon>Prevotella</taxon>
    </lineage>
</organism>
<proteinExistence type="predicted"/>
<feature type="transmembrane region" description="Helical" evidence="1">
    <location>
        <begin position="385"/>
        <end position="402"/>
    </location>
</feature>
<feature type="transmembrane region" description="Helical" evidence="1">
    <location>
        <begin position="150"/>
        <end position="167"/>
    </location>
</feature>
<dbReference type="EMBL" id="FNCQ01000001">
    <property type="protein sequence ID" value="SDG19073.1"/>
    <property type="molecule type" value="Genomic_DNA"/>
</dbReference>
<dbReference type="Proteomes" id="UP000198779">
    <property type="component" value="Unassembled WGS sequence"/>
</dbReference>
<feature type="transmembrane region" description="Helical" evidence="1">
    <location>
        <begin position="172"/>
        <end position="188"/>
    </location>
</feature>
<keyword evidence="1" id="KW-0472">Membrane</keyword>
<evidence type="ECO:0000313" key="3">
    <source>
        <dbReference type="EMBL" id="SDN90435.1"/>
    </source>
</evidence>
<evidence type="ECO:0000313" key="4">
    <source>
        <dbReference type="Proteomes" id="UP000198779"/>
    </source>
</evidence>
<dbReference type="OrthoDB" id="9772884at2"/>
<feature type="transmembrane region" description="Helical" evidence="1">
    <location>
        <begin position="194"/>
        <end position="213"/>
    </location>
</feature>
<accession>A0A1H0F760</accession>
<reference evidence="2 5" key="1">
    <citation type="submission" date="2016-10" db="EMBL/GenBank/DDBJ databases">
        <authorList>
            <person name="de Groot N.N."/>
        </authorList>
    </citation>
    <scope>NUCLEOTIDE SEQUENCE [LARGE SCALE GENOMIC DNA]</scope>
    <source>
        <strain evidence="5">BP1-145</strain>
        <strain evidence="2">BP1-148</strain>
    </source>
</reference>
<dbReference type="RefSeq" id="WP_091813822.1">
    <property type="nucleotide sequence ID" value="NZ_FNCQ01000001.1"/>
</dbReference>
<evidence type="ECO:0000313" key="5">
    <source>
        <dbReference type="Proteomes" id="UP000199134"/>
    </source>
</evidence>
<keyword evidence="1" id="KW-1133">Transmembrane helix</keyword>
<feature type="transmembrane region" description="Helical" evidence="1">
    <location>
        <begin position="101"/>
        <end position="118"/>
    </location>
</feature>
<evidence type="ECO:0000256" key="1">
    <source>
        <dbReference type="SAM" id="Phobius"/>
    </source>
</evidence>
<dbReference type="EMBL" id="FNIW01000005">
    <property type="protein sequence ID" value="SDN90435.1"/>
    <property type="molecule type" value="Genomic_DNA"/>
</dbReference>
<name>A0A1H0F760_9BACT</name>
<dbReference type="PANTHER" id="PTHR38454:SF1">
    <property type="entry name" value="INTEGRAL MEMBRANE PROTEIN"/>
    <property type="match status" value="1"/>
</dbReference>
<feature type="transmembrane region" description="Helical" evidence="1">
    <location>
        <begin position="465"/>
        <end position="484"/>
    </location>
</feature>
<protein>
    <submittedName>
        <fullName evidence="3">Membrane protein YfhO</fullName>
    </submittedName>
</protein>